<organism evidence="1 2">
    <name type="scientific">Dallia pectoralis</name>
    <name type="common">Alaska blackfish</name>
    <dbReference type="NCBI Taxonomy" id="75939"/>
    <lineage>
        <taxon>Eukaryota</taxon>
        <taxon>Metazoa</taxon>
        <taxon>Chordata</taxon>
        <taxon>Craniata</taxon>
        <taxon>Vertebrata</taxon>
        <taxon>Euteleostomi</taxon>
        <taxon>Actinopterygii</taxon>
        <taxon>Neopterygii</taxon>
        <taxon>Teleostei</taxon>
        <taxon>Protacanthopterygii</taxon>
        <taxon>Esociformes</taxon>
        <taxon>Umbridae</taxon>
        <taxon>Dallia</taxon>
    </lineage>
</organism>
<keyword evidence="2" id="KW-1185">Reference proteome</keyword>
<accession>A0ACC2G5W3</accession>
<comment type="caution">
    <text evidence="1">The sequence shown here is derived from an EMBL/GenBank/DDBJ whole genome shotgun (WGS) entry which is preliminary data.</text>
</comment>
<name>A0ACC2G5W3_DALPE</name>
<dbReference type="EMBL" id="CM055744">
    <property type="protein sequence ID" value="KAJ7999129.1"/>
    <property type="molecule type" value="Genomic_DNA"/>
</dbReference>
<gene>
    <name evidence="1" type="ORF">DPEC_G00212200</name>
</gene>
<evidence type="ECO:0000313" key="2">
    <source>
        <dbReference type="Proteomes" id="UP001157502"/>
    </source>
</evidence>
<dbReference type="Proteomes" id="UP001157502">
    <property type="component" value="Chromosome 17"/>
</dbReference>
<protein>
    <submittedName>
        <fullName evidence="1">Uncharacterized protein</fullName>
    </submittedName>
</protein>
<evidence type="ECO:0000313" key="1">
    <source>
        <dbReference type="EMBL" id="KAJ7999129.1"/>
    </source>
</evidence>
<proteinExistence type="predicted"/>
<reference evidence="1" key="1">
    <citation type="submission" date="2021-05" db="EMBL/GenBank/DDBJ databases">
        <authorList>
            <person name="Pan Q."/>
            <person name="Jouanno E."/>
            <person name="Zahm M."/>
            <person name="Klopp C."/>
            <person name="Cabau C."/>
            <person name="Louis A."/>
            <person name="Berthelot C."/>
            <person name="Parey E."/>
            <person name="Roest Crollius H."/>
            <person name="Montfort J."/>
            <person name="Robinson-Rechavi M."/>
            <person name="Bouchez O."/>
            <person name="Lampietro C."/>
            <person name="Lopez Roques C."/>
            <person name="Donnadieu C."/>
            <person name="Postlethwait J."/>
            <person name="Bobe J."/>
            <person name="Dillon D."/>
            <person name="Chandos A."/>
            <person name="von Hippel F."/>
            <person name="Guiguen Y."/>
        </authorList>
    </citation>
    <scope>NUCLEOTIDE SEQUENCE</scope>
    <source>
        <strain evidence="1">YG-Jan2019</strain>
    </source>
</reference>
<sequence>MVRKMKLLKVDEYIKQTGCSKGIRLLYDELKTYMKHDPGPHGSILCDRVIRACNHQLGDGPLGSEHVAQLIKLVELALRSYDICRGSGTQSSPLYMEKITFHILKKLGSLGLHHPCSRVGSLIYLRLAPIQQTEDYCVLVRSCFAVLWNGVGAAQDGSSLDPKEKLSRQIQALSFLLLLERDCTSTVSCSKVPLYMEDALADFQKGCGTLAEEDVSFILQETHSHLLSSCPGGGSQMEGKVQSEQPCLSTLCEVALVVSKLLLKAGFWAMASGLIEGSLGKATRCPHTVSPGVVLGKCAVDIHRSRSRGQENGRAFTECARTLRFLPKPLGEREIHLVLEGCSLVASAVVTGQALSGIVLLAWFSFLEEYHELIQKRLQTEFASQSEESRLHQSLCLSMVQGFVFAHESMQAAQLENAETLDRVLLYSQATAGQMMVELRKQPSDHVFIKAVTAVSNLVCGLYNRQLYNQAFTLIEIVCQELRKNCPPSFSVDRLSQAFMLAVKSLRRAGHLEQALDWVILWLQALRPVERLTQHITEPVSLWVKTKADASRTGQTDTRLRTLRDGFGADCPDEEAVLCLLEVELRAYRDETRDSTQERYNTLCDLLEICHEESQHTHLRAVYLCEMAQVVCFQDFSEQTDCSPDDFILEALRLLGEEPEVAGNADRLKDDKAQAFLWLYICNLEKNLQEAIESEKRLRNVREQAGSNTDSVEINDLNYEDRQKQPESQLVYEGLRFNLTAESKVSQPLDKALEEWASLLQGNQLPSVKNPKQTCTSITLSALLYELMGKPLQALKAYQLAAGLYCRLGDTEGLASSLCHCARLLLELGAPEIAEAQLEKAEQCLTQDQNAVGPSALSVQATLLRAQLCYSQGQVARGVPYLCDVLKEVGGVRQSKAWYLLRAQALQTSSAYLNLDTATLPPVLRQRITQHGLKTSDTTLSESLKLLHSLLVTLVGSSLYGAHCSSDTHFIHQGKNLMYKWQVLSELLGCSMRIVSVWSSCGSVHEAKLQCLEALKLATKLQTLSRSAELLVMKAELELLKGETEECRFDLDKVRNLLDLCTDFTKVEQKTEVKIQPRKGRPAPKQDPPLPRVEEDGKAFLSTRWLPKEPIEQDQATSPPLKARPQRWLSSLGHVATCPCPCCSEPSLGRVTARWATTQADLALQLSSAETQNSRNLHLAALSRCKRITDKMSAKLNTLFPLKAIPPKPCLLQDLVGRVYLRMALSGLELKPGKAASTWKVLEAGLAFVSSKPSPELGSLKARLLGAKAHASCLALAAQKGHPPDELFSSAWTWNPPSKVDRKPTTLQPPPPSIATAAKTQKKTKDPVSKMKNILIPKGQILPKTPVAIKHPRAKSSTGELSAFDFNTEVPTVTCTPVQRVKAPVSARRGAAKGTMSLPFQVYEEVSPTRDKPQPVPAAPKRTKKPRFKVEFSDESDTESNSKVELKEKPGLTRKTTSTRASRSSKPAPDAPVERAKKSRKKTTAVPLSGTSSEDELASCARTPARRGRPRKQPGTGTLIEEPERMRTIEEEAGMFKLDSSIEELRASDAEAEENVSARLLVDCPDRDFEVLRRDLCGDAERDCLSDLKTGVHPGGLQAHIHLPSPDVLSVEAVQSLLRSALLALQHSPPPNLYPRLCGLLALSLGQRDPVTTAMLHAQSLGVTTRHHMTRNLASRLKKLKSSSELTDRLGSLSLDEPTGRTGNPVEQQLSQLENIFSFTTAEPSMFPQQHCQQFLTQLEDIPTGVTVCVLSILGLNPGEMGDNLLLSRLEKGCAPVTVRIPTALQEHSISWLVQENDLVREDQKAVSSLSDKAKWWESRRCLDARIERMLEEMQKLLGCWCGLLKPWTSDPELSVQAKRLQKTLSGWGAQPSEEMLKALLSASSMLSQSQLQWFAQGVCAERAKECVDLLRTASAVLAEGSDPQGHVVLILDKYLQKLPWESMSCLRSCSVTRMPSLHSLLGHCALQQSNPGCVLNKGVDPKQVFYVLNPNANLENTEDRFRQWFTSEPGWHGVCGVAPDPVQLLEAVTAKDLYIYVGHGAGARFLDGHKILKQEMRAASLLFGCSSAALAVRGELEGTGIILNYLMAGCPFVLGNLWDVTDRDIDRFTTALLESWLSAGPGAPILDHMTSSRQATHLKHLIGAAPVVYGLPIHLR</sequence>